<evidence type="ECO:0000256" key="7">
    <source>
        <dbReference type="ARBA" id="ARBA00023053"/>
    </source>
</evidence>
<dbReference type="Pfam" id="PF00858">
    <property type="entry name" value="ASC"/>
    <property type="match status" value="1"/>
</dbReference>
<keyword evidence="4 12" id="KW-0894">Sodium channel</keyword>
<comment type="similarity">
    <text evidence="2 12">Belongs to the amiloride-sensitive sodium channel (TC 1.A.6) family.</text>
</comment>
<keyword evidence="7" id="KW-0915">Sodium</keyword>
<keyword evidence="8 12" id="KW-0406">Ion transport</keyword>
<organism evidence="13">
    <name type="scientific">Cyprideis torosa</name>
    <dbReference type="NCBI Taxonomy" id="163714"/>
    <lineage>
        <taxon>Eukaryota</taxon>
        <taxon>Metazoa</taxon>
        <taxon>Ecdysozoa</taxon>
        <taxon>Arthropoda</taxon>
        <taxon>Crustacea</taxon>
        <taxon>Oligostraca</taxon>
        <taxon>Ostracoda</taxon>
        <taxon>Podocopa</taxon>
        <taxon>Podocopida</taxon>
        <taxon>Cytherocopina</taxon>
        <taxon>Cytheroidea</taxon>
        <taxon>Cytherideidae</taxon>
        <taxon>Cyprideis</taxon>
    </lineage>
</organism>
<evidence type="ECO:0000256" key="1">
    <source>
        <dbReference type="ARBA" id="ARBA00004141"/>
    </source>
</evidence>
<evidence type="ECO:0000256" key="4">
    <source>
        <dbReference type="ARBA" id="ARBA00022461"/>
    </source>
</evidence>
<dbReference type="InterPro" id="IPR001873">
    <property type="entry name" value="ENaC"/>
</dbReference>
<evidence type="ECO:0000256" key="6">
    <source>
        <dbReference type="ARBA" id="ARBA00022989"/>
    </source>
</evidence>
<evidence type="ECO:0000256" key="5">
    <source>
        <dbReference type="ARBA" id="ARBA00022692"/>
    </source>
</evidence>
<evidence type="ECO:0000256" key="10">
    <source>
        <dbReference type="ARBA" id="ARBA00023201"/>
    </source>
</evidence>
<evidence type="ECO:0000256" key="11">
    <source>
        <dbReference type="ARBA" id="ARBA00023303"/>
    </source>
</evidence>
<dbReference type="AlphaFoldDB" id="A0A7R8WIH9"/>
<dbReference type="EMBL" id="OB662148">
    <property type="protein sequence ID" value="CAD7229576.1"/>
    <property type="molecule type" value="Genomic_DNA"/>
</dbReference>
<comment type="subcellular location">
    <subcellularLocation>
        <location evidence="1">Membrane</location>
        <topology evidence="1">Multi-pass membrane protein</topology>
    </subcellularLocation>
</comment>
<keyword evidence="9" id="KW-0472">Membrane</keyword>
<keyword evidence="6" id="KW-1133">Transmembrane helix</keyword>
<keyword evidence="3 12" id="KW-0813">Transport</keyword>
<dbReference type="GO" id="GO:0015280">
    <property type="term" value="F:ligand-gated sodium channel activity"/>
    <property type="evidence" value="ECO:0007669"/>
    <property type="project" value="TreeGrafter"/>
</dbReference>
<gene>
    <name evidence="13" type="ORF">CTOB1V02_LOCUS7445</name>
</gene>
<sequence>MAEQVQLEEKPTPRFILCSFLDDRYSAHGYPRGSPTIPNGSVVRRAFWVLLTFGFLLFAIWQIWTAVIQFYEVPRTTNIKSGGLNDSGVLSNPAECWFRPVFMNFRIRCGSVVFISTTNTYIPMLLRWPEKKKTTTDYGTRPQLDERMFVHTGPSYVIDLVPGAGFVLVTLEGRPGLPPPPTRSYCPPGPQNGRSAFEARQPNTEGLSLVLKTGKKDYVEMVSEVVGFGVSIFDPTAPPDASSFYMVEEGDSVDMALKRVEINLLKPEMGGSCYHGNAWGELFPGYEFRCEYESAVCVQLMLIEEIQEECNCTRSNEILGTIVYKNNESITELHPPCSAEDYKCQTNVASERLPEVEQLCLPECRQVKFEMTPTKNSVPRNKVIKSLILQQIREDDLSPEEQCTLRGTGEPTESDGYIRLHIYYQELVLQQLTEEPIYTIRFPLCLYPPEMSVLTNNCYTPTDVIQVFLLCLSPSCLMDLPRADEPYLM</sequence>
<dbReference type="GO" id="GO:0005886">
    <property type="term" value="C:plasma membrane"/>
    <property type="evidence" value="ECO:0007669"/>
    <property type="project" value="TreeGrafter"/>
</dbReference>
<accession>A0A7R8WIH9</accession>
<evidence type="ECO:0000256" key="8">
    <source>
        <dbReference type="ARBA" id="ARBA00023065"/>
    </source>
</evidence>
<protein>
    <submittedName>
        <fullName evidence="13">Uncharacterized protein</fullName>
    </submittedName>
</protein>
<evidence type="ECO:0000256" key="9">
    <source>
        <dbReference type="ARBA" id="ARBA00023136"/>
    </source>
</evidence>
<proteinExistence type="inferred from homology"/>
<keyword evidence="11 12" id="KW-0407">Ion channel</keyword>
<dbReference type="OrthoDB" id="10064773at2759"/>
<evidence type="ECO:0000256" key="12">
    <source>
        <dbReference type="RuleBase" id="RU000679"/>
    </source>
</evidence>
<evidence type="ECO:0000313" key="13">
    <source>
        <dbReference type="EMBL" id="CAD7229576.1"/>
    </source>
</evidence>
<reference evidence="13" key="1">
    <citation type="submission" date="2020-11" db="EMBL/GenBank/DDBJ databases">
        <authorList>
            <person name="Tran Van P."/>
        </authorList>
    </citation>
    <scope>NUCLEOTIDE SEQUENCE</scope>
</reference>
<evidence type="ECO:0000256" key="2">
    <source>
        <dbReference type="ARBA" id="ARBA00007193"/>
    </source>
</evidence>
<dbReference type="PRINTS" id="PR01078">
    <property type="entry name" value="AMINACHANNEL"/>
</dbReference>
<name>A0A7R8WIH9_9CRUS</name>
<evidence type="ECO:0000256" key="3">
    <source>
        <dbReference type="ARBA" id="ARBA00022448"/>
    </source>
</evidence>
<keyword evidence="10 12" id="KW-0739">Sodium transport</keyword>
<dbReference type="PANTHER" id="PTHR11690">
    <property type="entry name" value="AMILORIDE-SENSITIVE SODIUM CHANNEL-RELATED"/>
    <property type="match status" value="1"/>
</dbReference>
<keyword evidence="5 12" id="KW-0812">Transmembrane</keyword>